<reference evidence="3" key="1">
    <citation type="journal article" date="2019" name="Int. J. Syst. Evol. Microbiol.">
        <title>The Global Catalogue of Microorganisms (GCM) 10K type strain sequencing project: providing services to taxonomists for standard genome sequencing and annotation.</title>
        <authorList>
            <consortium name="The Broad Institute Genomics Platform"/>
            <consortium name="The Broad Institute Genome Sequencing Center for Infectious Disease"/>
            <person name="Wu L."/>
            <person name="Ma J."/>
        </authorList>
    </citation>
    <scope>NUCLEOTIDE SEQUENCE [LARGE SCALE GENOMIC DNA]</scope>
    <source>
        <strain evidence="3">CCUG 62952</strain>
    </source>
</reference>
<dbReference type="Proteomes" id="UP001596978">
    <property type="component" value="Unassembled WGS sequence"/>
</dbReference>
<accession>A0ABW3D038</accession>
<feature type="domain" description="DinB-like" evidence="1">
    <location>
        <begin position="10"/>
        <end position="144"/>
    </location>
</feature>
<organism evidence="2 3">
    <name type="scientific">Sungkyunkwania multivorans</name>
    <dbReference type="NCBI Taxonomy" id="1173618"/>
    <lineage>
        <taxon>Bacteria</taxon>
        <taxon>Pseudomonadati</taxon>
        <taxon>Bacteroidota</taxon>
        <taxon>Flavobacteriia</taxon>
        <taxon>Flavobacteriales</taxon>
        <taxon>Flavobacteriaceae</taxon>
        <taxon>Sungkyunkwania</taxon>
    </lineage>
</organism>
<dbReference type="RefSeq" id="WP_386409491.1">
    <property type="nucleotide sequence ID" value="NZ_JBHTJH010000017.1"/>
</dbReference>
<name>A0ABW3D038_9FLAO</name>
<dbReference type="InterPro" id="IPR024775">
    <property type="entry name" value="DinB-like"/>
</dbReference>
<dbReference type="InterPro" id="IPR034660">
    <property type="entry name" value="DinB/YfiT-like"/>
</dbReference>
<sequence>MDFVFETSLQNRRSLHYFLNNLSLQELNTVPAGFSNSIFWNIAHVVVTQQLLVYTLSGKESMLPQSFIDSFRKGTKHEKDATEQDVKQVSEWLFATLEKTKEDYAKSVFKNYGSYTTSLKVTLKTVEDGLNFNNFHEGIHLGYILAMKKAIVS</sequence>
<gene>
    <name evidence="2" type="ORF">ACFQ1M_14605</name>
</gene>
<dbReference type="Pfam" id="PF12867">
    <property type="entry name" value="DinB_2"/>
    <property type="match status" value="1"/>
</dbReference>
<evidence type="ECO:0000313" key="2">
    <source>
        <dbReference type="EMBL" id="MFD0863443.1"/>
    </source>
</evidence>
<protein>
    <submittedName>
        <fullName evidence="2">DinB family protein</fullName>
    </submittedName>
</protein>
<keyword evidence="3" id="KW-1185">Reference proteome</keyword>
<comment type="caution">
    <text evidence="2">The sequence shown here is derived from an EMBL/GenBank/DDBJ whole genome shotgun (WGS) entry which is preliminary data.</text>
</comment>
<dbReference type="Gene3D" id="1.20.120.450">
    <property type="entry name" value="dinb family like domain"/>
    <property type="match status" value="1"/>
</dbReference>
<evidence type="ECO:0000259" key="1">
    <source>
        <dbReference type="Pfam" id="PF12867"/>
    </source>
</evidence>
<dbReference type="SUPFAM" id="SSF109854">
    <property type="entry name" value="DinB/YfiT-like putative metalloenzymes"/>
    <property type="match status" value="1"/>
</dbReference>
<proteinExistence type="predicted"/>
<evidence type="ECO:0000313" key="3">
    <source>
        <dbReference type="Proteomes" id="UP001596978"/>
    </source>
</evidence>
<dbReference type="EMBL" id="JBHTJH010000017">
    <property type="protein sequence ID" value="MFD0863443.1"/>
    <property type="molecule type" value="Genomic_DNA"/>
</dbReference>